<sequence length="101" mass="11153">MPLLLDAANELGEPLGLAVVEAARGFVQNDQARVAHERASKLDELEHAVRLRAGVFVRDLVEADIGEHVHRFFAQFPLLLARPGHRKHVGERACAKLGMRA</sequence>
<dbReference type="AlphaFoldDB" id="A0A645GG56"/>
<accession>A0A645GG56</accession>
<name>A0A645GG56_9ZZZZ</name>
<comment type="caution">
    <text evidence="1">The sequence shown here is derived from an EMBL/GenBank/DDBJ whole genome shotgun (WGS) entry which is preliminary data.</text>
</comment>
<gene>
    <name evidence="1" type="ORF">SDC9_172563</name>
</gene>
<organism evidence="1">
    <name type="scientific">bioreactor metagenome</name>
    <dbReference type="NCBI Taxonomy" id="1076179"/>
    <lineage>
        <taxon>unclassified sequences</taxon>
        <taxon>metagenomes</taxon>
        <taxon>ecological metagenomes</taxon>
    </lineage>
</organism>
<reference evidence="1" key="1">
    <citation type="submission" date="2019-08" db="EMBL/GenBank/DDBJ databases">
        <authorList>
            <person name="Kucharzyk K."/>
            <person name="Murdoch R.W."/>
            <person name="Higgins S."/>
            <person name="Loffler F."/>
        </authorList>
    </citation>
    <scope>NUCLEOTIDE SEQUENCE</scope>
</reference>
<proteinExistence type="predicted"/>
<evidence type="ECO:0000313" key="1">
    <source>
        <dbReference type="EMBL" id="MPN25156.1"/>
    </source>
</evidence>
<dbReference type="EMBL" id="VSSQ01074229">
    <property type="protein sequence ID" value="MPN25156.1"/>
    <property type="molecule type" value="Genomic_DNA"/>
</dbReference>
<protein>
    <submittedName>
        <fullName evidence="1">Uncharacterized protein</fullName>
    </submittedName>
</protein>